<keyword evidence="3" id="KW-1185">Reference proteome</keyword>
<reference evidence="2" key="1">
    <citation type="submission" date="2023-03" db="EMBL/GenBank/DDBJ databases">
        <title>Massive genome expansion in bonnet fungi (Mycena s.s.) driven by repeated elements and novel gene families across ecological guilds.</title>
        <authorList>
            <consortium name="Lawrence Berkeley National Laboratory"/>
            <person name="Harder C.B."/>
            <person name="Miyauchi S."/>
            <person name="Viragh M."/>
            <person name="Kuo A."/>
            <person name="Thoen E."/>
            <person name="Andreopoulos B."/>
            <person name="Lu D."/>
            <person name="Skrede I."/>
            <person name="Drula E."/>
            <person name="Henrissat B."/>
            <person name="Morin E."/>
            <person name="Kohler A."/>
            <person name="Barry K."/>
            <person name="LaButti K."/>
            <person name="Morin E."/>
            <person name="Salamov A."/>
            <person name="Lipzen A."/>
            <person name="Mereny Z."/>
            <person name="Hegedus B."/>
            <person name="Baldrian P."/>
            <person name="Stursova M."/>
            <person name="Weitz H."/>
            <person name="Taylor A."/>
            <person name="Grigoriev I.V."/>
            <person name="Nagy L.G."/>
            <person name="Martin F."/>
            <person name="Kauserud H."/>
        </authorList>
    </citation>
    <scope>NUCLEOTIDE SEQUENCE</scope>
    <source>
        <strain evidence="2">9144</strain>
    </source>
</reference>
<evidence type="ECO:0008006" key="4">
    <source>
        <dbReference type="Google" id="ProtNLM"/>
    </source>
</evidence>
<evidence type="ECO:0000256" key="1">
    <source>
        <dbReference type="SAM" id="Phobius"/>
    </source>
</evidence>
<feature type="transmembrane region" description="Helical" evidence="1">
    <location>
        <begin position="104"/>
        <end position="124"/>
    </location>
</feature>
<organism evidence="2 3">
    <name type="scientific">Mycena pura</name>
    <dbReference type="NCBI Taxonomy" id="153505"/>
    <lineage>
        <taxon>Eukaryota</taxon>
        <taxon>Fungi</taxon>
        <taxon>Dikarya</taxon>
        <taxon>Basidiomycota</taxon>
        <taxon>Agaricomycotina</taxon>
        <taxon>Agaricomycetes</taxon>
        <taxon>Agaricomycetidae</taxon>
        <taxon>Agaricales</taxon>
        <taxon>Marasmiineae</taxon>
        <taxon>Mycenaceae</taxon>
        <taxon>Mycena</taxon>
    </lineage>
</organism>
<keyword evidence="1" id="KW-0812">Transmembrane</keyword>
<dbReference type="EMBL" id="JARJCW010000045">
    <property type="protein sequence ID" value="KAJ7204957.1"/>
    <property type="molecule type" value="Genomic_DNA"/>
</dbReference>
<sequence>MSSISAQLKRCNIEAARLKDPDAMIQLADLQRQRADCRSLLRRLPAEILGEILSLCIGVASDDGALSRVCARWRAIAVATPASIGVRSTSTSNRTTASASTIGLFWIVAAMAMNLPLLETLVIIPRDDSRLTQEVDIFEVAPRLRTFKCSAHLLRYFRTIPYKQLHRMDAPTFKIVLENCKTRSPTLDELGISETTSNISDLSFCLECKFRRNHCRLTFQAIFASLTVPCLKELSLKFSSKCYPLAWAHTQFLALCARSAFADPEHLQSLCLCDVCMTQGWLLQGGYLPALTRLAISDHELVDKVDATMRLLCALKPPSIVPHLENLVLRSRRAVSDAAFLDFVASRGGACARAHVYVQAGDNAKVPRAKF</sequence>
<keyword evidence="1" id="KW-0472">Membrane</keyword>
<accession>A0AAD6YC20</accession>
<comment type="caution">
    <text evidence="2">The sequence shown here is derived from an EMBL/GenBank/DDBJ whole genome shotgun (WGS) entry which is preliminary data.</text>
</comment>
<protein>
    <recommendedName>
        <fullName evidence="4">F-box domain-containing protein</fullName>
    </recommendedName>
</protein>
<name>A0AAD6YC20_9AGAR</name>
<gene>
    <name evidence="2" type="ORF">GGX14DRAFT_569097</name>
</gene>
<keyword evidence="1" id="KW-1133">Transmembrane helix</keyword>
<dbReference type="Proteomes" id="UP001219525">
    <property type="component" value="Unassembled WGS sequence"/>
</dbReference>
<evidence type="ECO:0000313" key="3">
    <source>
        <dbReference type="Proteomes" id="UP001219525"/>
    </source>
</evidence>
<dbReference type="AlphaFoldDB" id="A0AAD6YC20"/>
<evidence type="ECO:0000313" key="2">
    <source>
        <dbReference type="EMBL" id="KAJ7204957.1"/>
    </source>
</evidence>
<proteinExistence type="predicted"/>